<organism evidence="2 3">
    <name type="scientific">Candidatus Methylobacter oryzae</name>
    <dbReference type="NCBI Taxonomy" id="2497749"/>
    <lineage>
        <taxon>Bacteria</taxon>
        <taxon>Pseudomonadati</taxon>
        <taxon>Pseudomonadota</taxon>
        <taxon>Gammaproteobacteria</taxon>
        <taxon>Methylococcales</taxon>
        <taxon>Methylococcaceae</taxon>
        <taxon>Methylobacter</taxon>
    </lineage>
</organism>
<dbReference type="Proteomes" id="UP000733744">
    <property type="component" value="Unassembled WGS sequence"/>
</dbReference>
<comment type="caution">
    <text evidence="2">The sequence shown here is derived from an EMBL/GenBank/DDBJ whole genome shotgun (WGS) entry which is preliminary data.</text>
</comment>
<feature type="signal peptide" evidence="1">
    <location>
        <begin position="1"/>
        <end position="18"/>
    </location>
</feature>
<dbReference type="EMBL" id="RYFG02000009">
    <property type="protein sequence ID" value="TRX02953.1"/>
    <property type="molecule type" value="Genomic_DNA"/>
</dbReference>
<evidence type="ECO:0000256" key="1">
    <source>
        <dbReference type="SAM" id="SignalP"/>
    </source>
</evidence>
<proteinExistence type="predicted"/>
<reference evidence="2 3" key="1">
    <citation type="journal article" date="2019" name="Antonie Van Leeuwenhoek">
        <title>Description of 'Ca. Methylobacter oryzae' KRF1, a novel species from the environmentally important Methylobacter clade 2.</title>
        <authorList>
            <person name="Khatri K."/>
            <person name="Mohite J.A."/>
            <person name="Pandit P.S."/>
            <person name="Bahulikar R."/>
            <person name="Rahalkar M.C."/>
        </authorList>
    </citation>
    <scope>NUCLEOTIDE SEQUENCE [LARGE SCALE GENOMIC DNA]</scope>
    <source>
        <strain evidence="2 3">KRF1</strain>
    </source>
</reference>
<accession>A0ABY3CGN6</accession>
<dbReference type="RefSeq" id="WP_127028657.1">
    <property type="nucleotide sequence ID" value="NZ_RYFG02000009.1"/>
</dbReference>
<sequence>MKILFAALLLIIPACLQADDSFAVQLPECSARIERRAVEAEVALVRSDCPLSLRSLTQLLETGFHNLFPGNSLPVSSVYLGRLMNYPQWSQDLAESAMQSQGWNAKRGRPKKTGETENHHVRMLLNGPAYPQALKRAFAQYGLSACIANVEKVLVFEAKDIFSDLAKMPDRIPSNARLPADAQVWLHLQPEGTICR</sequence>
<gene>
    <name evidence="2" type="ORF">EKO24_001315</name>
</gene>
<name>A0ABY3CGN6_9GAMM</name>
<evidence type="ECO:0000313" key="3">
    <source>
        <dbReference type="Proteomes" id="UP000733744"/>
    </source>
</evidence>
<protein>
    <submittedName>
        <fullName evidence="2">Uncharacterized protein</fullName>
    </submittedName>
</protein>
<evidence type="ECO:0000313" key="2">
    <source>
        <dbReference type="EMBL" id="TRX02953.1"/>
    </source>
</evidence>
<keyword evidence="1" id="KW-0732">Signal</keyword>
<feature type="chain" id="PRO_5045660628" evidence="1">
    <location>
        <begin position="19"/>
        <end position="196"/>
    </location>
</feature>
<keyword evidence="3" id="KW-1185">Reference proteome</keyword>